<organism evidence="3 4">
    <name type="scientific">Plasticicumulans acidivorans</name>
    <dbReference type="NCBI Taxonomy" id="886464"/>
    <lineage>
        <taxon>Bacteria</taxon>
        <taxon>Pseudomonadati</taxon>
        <taxon>Pseudomonadota</taxon>
        <taxon>Gammaproteobacteria</taxon>
        <taxon>Candidatus Competibacteraceae</taxon>
        <taxon>Plasticicumulans</taxon>
    </lineage>
</organism>
<feature type="compositionally biased region" description="Low complexity" evidence="1">
    <location>
        <begin position="85"/>
        <end position="98"/>
    </location>
</feature>
<dbReference type="RefSeq" id="WP_146213199.1">
    <property type="nucleotide sequence ID" value="NZ_QGTJ01000001.1"/>
</dbReference>
<evidence type="ECO:0000256" key="1">
    <source>
        <dbReference type="SAM" id="MobiDB-lite"/>
    </source>
</evidence>
<sequence length="146" mass="14621">MRMLRSSLSTVLAVSLLASSLPLRAEDSNKQSNSAATSCEDLIAQQVRKQCPKNASRLCAEEVRRSMQKVCSPEQAQQPTSPKPAEVTEATDTAAGAGAAASSSVVPFAIAGVIAAGLAIAAGANNDDGSSGGGSTPTHAGVASSH</sequence>
<feature type="chain" id="PRO_5016397324" description="Cysteine rich repeat protein" evidence="2">
    <location>
        <begin position="26"/>
        <end position="146"/>
    </location>
</feature>
<evidence type="ECO:0000313" key="4">
    <source>
        <dbReference type="Proteomes" id="UP000246569"/>
    </source>
</evidence>
<dbReference type="AlphaFoldDB" id="A0A317N0E2"/>
<proteinExistence type="predicted"/>
<keyword evidence="2" id="KW-0732">Signal</keyword>
<dbReference type="Proteomes" id="UP000246569">
    <property type="component" value="Unassembled WGS sequence"/>
</dbReference>
<reference evidence="3 4" key="1">
    <citation type="submission" date="2018-05" db="EMBL/GenBank/DDBJ databases">
        <title>Genomic Encyclopedia of Type Strains, Phase IV (KMG-IV): sequencing the most valuable type-strain genomes for metagenomic binning, comparative biology and taxonomic classification.</title>
        <authorList>
            <person name="Goeker M."/>
        </authorList>
    </citation>
    <scope>NUCLEOTIDE SEQUENCE [LARGE SCALE GENOMIC DNA]</scope>
    <source>
        <strain evidence="3 4">DSM 23606</strain>
    </source>
</reference>
<name>A0A317N0E2_9GAMM</name>
<feature type="signal peptide" evidence="2">
    <location>
        <begin position="1"/>
        <end position="25"/>
    </location>
</feature>
<gene>
    <name evidence="3" type="ORF">C7443_10174</name>
</gene>
<feature type="region of interest" description="Disordered" evidence="1">
    <location>
        <begin position="123"/>
        <end position="146"/>
    </location>
</feature>
<protein>
    <recommendedName>
        <fullName evidence="5">Cysteine rich repeat protein</fullName>
    </recommendedName>
</protein>
<evidence type="ECO:0000256" key="2">
    <source>
        <dbReference type="SAM" id="SignalP"/>
    </source>
</evidence>
<dbReference type="EMBL" id="QGTJ01000001">
    <property type="protein sequence ID" value="PWV65590.1"/>
    <property type="molecule type" value="Genomic_DNA"/>
</dbReference>
<evidence type="ECO:0008006" key="5">
    <source>
        <dbReference type="Google" id="ProtNLM"/>
    </source>
</evidence>
<keyword evidence="4" id="KW-1185">Reference proteome</keyword>
<accession>A0A317N0E2</accession>
<comment type="caution">
    <text evidence="3">The sequence shown here is derived from an EMBL/GenBank/DDBJ whole genome shotgun (WGS) entry which is preliminary data.</text>
</comment>
<evidence type="ECO:0000313" key="3">
    <source>
        <dbReference type="EMBL" id="PWV65590.1"/>
    </source>
</evidence>
<feature type="region of interest" description="Disordered" evidence="1">
    <location>
        <begin position="68"/>
        <end position="98"/>
    </location>
</feature>